<dbReference type="Pfam" id="PF00534">
    <property type="entry name" value="Glycos_transf_1"/>
    <property type="match status" value="1"/>
</dbReference>
<name>A0ABT8VNU2_9FLAO</name>
<reference evidence="2" key="1">
    <citation type="submission" date="2023-07" db="EMBL/GenBank/DDBJ databases">
        <title>Wenyingzhuangia sp. chi5 genome sequencing and assembly.</title>
        <authorList>
            <person name="Park S."/>
        </authorList>
    </citation>
    <scope>NUCLEOTIDE SEQUENCE</scope>
    <source>
        <strain evidence="2">Chi5</strain>
    </source>
</reference>
<dbReference type="PANTHER" id="PTHR12526">
    <property type="entry name" value="GLYCOSYLTRANSFERASE"/>
    <property type="match status" value="1"/>
</dbReference>
<accession>A0ABT8VNU2</accession>
<dbReference type="Gene3D" id="3.40.50.2000">
    <property type="entry name" value="Glycogen Phosphorylase B"/>
    <property type="match status" value="2"/>
</dbReference>
<dbReference type="GO" id="GO:0016757">
    <property type="term" value="F:glycosyltransferase activity"/>
    <property type="evidence" value="ECO:0007669"/>
    <property type="project" value="UniProtKB-KW"/>
</dbReference>
<organism evidence="2 3">
    <name type="scientific">Wenyingzhuangia gilva</name>
    <dbReference type="NCBI Taxonomy" id="3057677"/>
    <lineage>
        <taxon>Bacteria</taxon>
        <taxon>Pseudomonadati</taxon>
        <taxon>Bacteroidota</taxon>
        <taxon>Flavobacteriia</taxon>
        <taxon>Flavobacteriales</taxon>
        <taxon>Flavobacteriaceae</taxon>
        <taxon>Wenyingzhuangia</taxon>
    </lineage>
</organism>
<dbReference type="EC" id="2.4.-.-" evidence="2"/>
<evidence type="ECO:0000259" key="1">
    <source>
        <dbReference type="Pfam" id="PF00534"/>
    </source>
</evidence>
<dbReference type="Proteomes" id="UP001168642">
    <property type="component" value="Unassembled WGS sequence"/>
</dbReference>
<sequence length="392" mass="45421">MSKGTIIYIGGFEMPDKNAAAQRVVANAKVLNSLGFKVVFIGVSKSIDEAIVKEKHFNSDVYVKKYPTGVKEWFKHWVSYKDYIKIVKSYKNVNGIIAYNFSSYSLYRLNIWAKKNQIKIISDCTEWYEVAKGESFLKKRIKTFDIYTRMHIMHTKLDGAIVISNYLQNFYEKKGVKTINIPPLVDSKALKWLYQEQSVRIEQDRVEVIYVGSPFSIETKGQKDRLDNLVGMFIDLSSEIKVRLNIVGIEKEMFLEFYPDLQYNLEDEVVVFYGRKPHLEAVEMLKKCDFSIFLREDTLANRAGFPTKFAEAITLGVPVLTNKSTNLSDFLIEGQNGFWLDTSNSNSLKESLRKALLTDRVKLNQMKKNTIKTELFDFRKYTSIFEAFLKEI</sequence>
<comment type="caution">
    <text evidence="2">The sequence shown here is derived from an EMBL/GenBank/DDBJ whole genome shotgun (WGS) entry which is preliminary data.</text>
</comment>
<gene>
    <name evidence="2" type="ORF">QVZ41_02115</name>
</gene>
<evidence type="ECO:0000313" key="2">
    <source>
        <dbReference type="EMBL" id="MDO3693643.1"/>
    </source>
</evidence>
<keyword evidence="2" id="KW-0808">Transferase</keyword>
<dbReference type="SUPFAM" id="SSF53756">
    <property type="entry name" value="UDP-Glycosyltransferase/glycogen phosphorylase"/>
    <property type="match status" value="1"/>
</dbReference>
<keyword evidence="3" id="KW-1185">Reference proteome</keyword>
<evidence type="ECO:0000313" key="3">
    <source>
        <dbReference type="Proteomes" id="UP001168642"/>
    </source>
</evidence>
<proteinExistence type="predicted"/>
<dbReference type="EMBL" id="JAUMIT010000001">
    <property type="protein sequence ID" value="MDO3693643.1"/>
    <property type="molecule type" value="Genomic_DNA"/>
</dbReference>
<protein>
    <submittedName>
        <fullName evidence="2">Glycosyltransferase</fullName>
        <ecNumber evidence="2">2.4.-.-</ecNumber>
    </submittedName>
</protein>
<dbReference type="PANTHER" id="PTHR12526:SF630">
    <property type="entry name" value="GLYCOSYLTRANSFERASE"/>
    <property type="match status" value="1"/>
</dbReference>
<dbReference type="RefSeq" id="WP_302882894.1">
    <property type="nucleotide sequence ID" value="NZ_JAUMIT010000001.1"/>
</dbReference>
<keyword evidence="2" id="KW-0328">Glycosyltransferase</keyword>
<feature type="domain" description="Glycosyl transferase family 1" evidence="1">
    <location>
        <begin position="225"/>
        <end position="372"/>
    </location>
</feature>
<dbReference type="InterPro" id="IPR001296">
    <property type="entry name" value="Glyco_trans_1"/>
</dbReference>